<feature type="domain" description="DSBA-like thioredoxin" evidence="1">
    <location>
        <begin position="3"/>
        <end position="190"/>
    </location>
</feature>
<dbReference type="AlphaFoldDB" id="A0A2U1DM62"/>
<protein>
    <submittedName>
        <fullName evidence="2">Putative DsbA family dithiol-disulfide isomerase</fullName>
    </submittedName>
</protein>
<dbReference type="InterPro" id="IPR036249">
    <property type="entry name" value="Thioredoxin-like_sf"/>
</dbReference>
<dbReference type="PANTHER" id="PTHR13887:SF41">
    <property type="entry name" value="THIOREDOXIN SUPERFAMILY PROTEIN"/>
    <property type="match status" value="1"/>
</dbReference>
<sequence>MKIEIFSDFMCPYCYIGLKSLERAIEKSGVKPEIEFLAYELNPNIKSEHKKLKDTIKEKHNLNYYEVQGTMNRIVKYAKEEGLDYNMEDAIAANTHLAHLAMKYAKSVNKDHEFEEELMKAAFIKGEDVGDIEVINKIAGEIGIDVDEMLEFIDMDSTKALVLDDNHKAEALGVKVIPTYRIDEDRIIEGTLDTAEWIDILNGSK</sequence>
<accession>A0A2U1DM62</accession>
<evidence type="ECO:0000313" key="2">
    <source>
        <dbReference type="EMBL" id="PVY88774.1"/>
    </source>
</evidence>
<dbReference type="Proteomes" id="UP000245793">
    <property type="component" value="Unassembled WGS sequence"/>
</dbReference>
<dbReference type="CDD" id="cd03024">
    <property type="entry name" value="DsbA_FrnE"/>
    <property type="match status" value="1"/>
</dbReference>
<gene>
    <name evidence="2" type="ORF">C7381_11514</name>
</gene>
<dbReference type="PANTHER" id="PTHR13887">
    <property type="entry name" value="GLUTATHIONE S-TRANSFERASE KAPPA"/>
    <property type="match status" value="1"/>
</dbReference>
<dbReference type="Gene3D" id="3.40.30.10">
    <property type="entry name" value="Glutaredoxin"/>
    <property type="match status" value="1"/>
</dbReference>
<reference evidence="2 3" key="1">
    <citation type="submission" date="2018-04" db="EMBL/GenBank/DDBJ databases">
        <title>Genomic Encyclopedia of Type Strains, Phase IV (KMG-IV): sequencing the most valuable type-strain genomes for metagenomic binning, comparative biology and taxonomic classification.</title>
        <authorList>
            <person name="Goeker M."/>
        </authorList>
    </citation>
    <scope>NUCLEOTIDE SEQUENCE [LARGE SCALE GENOMIC DNA]</scope>
    <source>
        <strain evidence="2 3">DSM 20705</strain>
    </source>
</reference>
<dbReference type="GO" id="GO:0016491">
    <property type="term" value="F:oxidoreductase activity"/>
    <property type="evidence" value="ECO:0007669"/>
    <property type="project" value="InterPro"/>
</dbReference>
<name>A0A2U1DM62_9FIRM</name>
<dbReference type="GO" id="GO:0016853">
    <property type="term" value="F:isomerase activity"/>
    <property type="evidence" value="ECO:0007669"/>
    <property type="project" value="UniProtKB-KW"/>
</dbReference>
<dbReference type="RefSeq" id="WP_116480596.1">
    <property type="nucleotide sequence ID" value="NZ_QEKV01000015.1"/>
</dbReference>
<dbReference type="Pfam" id="PF01323">
    <property type="entry name" value="DSBA"/>
    <property type="match status" value="1"/>
</dbReference>
<keyword evidence="2" id="KW-0413">Isomerase</keyword>
<keyword evidence="3" id="KW-1185">Reference proteome</keyword>
<dbReference type="InterPro" id="IPR001853">
    <property type="entry name" value="DSBA-like_thioredoxin_dom"/>
</dbReference>
<evidence type="ECO:0000259" key="1">
    <source>
        <dbReference type="Pfam" id="PF01323"/>
    </source>
</evidence>
<organism evidence="2 3">
    <name type="scientific">Ezakiella coagulans</name>
    <dbReference type="NCBI Taxonomy" id="46507"/>
    <lineage>
        <taxon>Bacteria</taxon>
        <taxon>Bacillati</taxon>
        <taxon>Bacillota</taxon>
        <taxon>Tissierellia</taxon>
        <taxon>Ezakiella</taxon>
    </lineage>
</organism>
<evidence type="ECO:0000313" key="3">
    <source>
        <dbReference type="Proteomes" id="UP000245793"/>
    </source>
</evidence>
<comment type="caution">
    <text evidence="2">The sequence shown here is derived from an EMBL/GenBank/DDBJ whole genome shotgun (WGS) entry which is preliminary data.</text>
</comment>
<dbReference type="SUPFAM" id="SSF52833">
    <property type="entry name" value="Thioredoxin-like"/>
    <property type="match status" value="1"/>
</dbReference>
<dbReference type="EMBL" id="QEKV01000015">
    <property type="protein sequence ID" value="PVY88774.1"/>
    <property type="molecule type" value="Genomic_DNA"/>
</dbReference>
<proteinExistence type="predicted"/>